<reference evidence="10" key="1">
    <citation type="submission" date="2006-12" db="EMBL/GenBank/DDBJ databases">
        <title>Complete sequence of chromosome 1 of Verminephrobacter eiseniae EF01-2.</title>
        <authorList>
            <person name="Copeland A."/>
            <person name="Lucas S."/>
            <person name="Lapidus A."/>
            <person name="Barry K."/>
            <person name="Detter J.C."/>
            <person name="Glavina del Rio T."/>
            <person name="Dalin E."/>
            <person name="Tice H."/>
            <person name="Pitluck S."/>
            <person name="Chertkov O."/>
            <person name="Brettin T."/>
            <person name="Bruce D."/>
            <person name="Han C."/>
            <person name="Tapia R."/>
            <person name="Gilna P."/>
            <person name="Schmutz J."/>
            <person name="Larimer F."/>
            <person name="Land M."/>
            <person name="Hauser L."/>
            <person name="Kyrpides N."/>
            <person name="Kim E."/>
            <person name="Stahl D."/>
            <person name="Richardson P."/>
        </authorList>
    </citation>
    <scope>NUCLEOTIDE SEQUENCE [LARGE SCALE GENOMIC DNA]</scope>
    <source>
        <strain evidence="10">EF01-2</strain>
    </source>
</reference>
<evidence type="ECO:0000256" key="7">
    <source>
        <dbReference type="RuleBase" id="RU363032"/>
    </source>
</evidence>
<gene>
    <name evidence="9" type="ordered locus">Veis_0115</name>
</gene>
<dbReference type="OrthoDB" id="9783218at2"/>
<feature type="transmembrane region" description="Helical" evidence="7">
    <location>
        <begin position="147"/>
        <end position="166"/>
    </location>
</feature>
<comment type="subcellular location">
    <subcellularLocation>
        <location evidence="1 7">Cell membrane</location>
        <topology evidence="1 7">Multi-pass membrane protein</topology>
    </subcellularLocation>
</comment>
<evidence type="ECO:0000259" key="8">
    <source>
        <dbReference type="PROSITE" id="PS50928"/>
    </source>
</evidence>
<dbReference type="GeneID" id="76458875"/>
<dbReference type="Gene3D" id="1.10.3720.10">
    <property type="entry name" value="MetI-like"/>
    <property type="match status" value="1"/>
</dbReference>
<feature type="transmembrane region" description="Helical" evidence="7">
    <location>
        <begin position="20"/>
        <end position="41"/>
    </location>
</feature>
<comment type="similarity">
    <text evidence="7">Belongs to the binding-protein-dependent transport system permease family.</text>
</comment>
<dbReference type="HOGENOM" id="CLU_028518_5_1_4"/>
<dbReference type="PANTHER" id="PTHR43386">
    <property type="entry name" value="OLIGOPEPTIDE TRANSPORT SYSTEM PERMEASE PROTEIN APPC"/>
    <property type="match status" value="1"/>
</dbReference>
<evidence type="ECO:0000313" key="9">
    <source>
        <dbReference type="EMBL" id="ABM55908.1"/>
    </source>
</evidence>
<dbReference type="GO" id="GO:0005886">
    <property type="term" value="C:plasma membrane"/>
    <property type="evidence" value="ECO:0007669"/>
    <property type="project" value="UniProtKB-SubCell"/>
</dbReference>
<name>A1WE51_VEREI</name>
<accession>A1WE51</accession>
<keyword evidence="2 7" id="KW-0813">Transport</keyword>
<dbReference type="Pfam" id="PF00528">
    <property type="entry name" value="BPD_transp_1"/>
    <property type="match status" value="1"/>
</dbReference>
<evidence type="ECO:0000313" key="10">
    <source>
        <dbReference type="Proteomes" id="UP000000374"/>
    </source>
</evidence>
<evidence type="ECO:0000256" key="6">
    <source>
        <dbReference type="ARBA" id="ARBA00023136"/>
    </source>
</evidence>
<dbReference type="PROSITE" id="PS50928">
    <property type="entry name" value="ABC_TM1"/>
    <property type="match status" value="1"/>
</dbReference>
<evidence type="ECO:0000256" key="3">
    <source>
        <dbReference type="ARBA" id="ARBA00022475"/>
    </source>
</evidence>
<dbReference type="eggNOG" id="COG1173">
    <property type="taxonomic scope" value="Bacteria"/>
</dbReference>
<proteinExistence type="inferred from homology"/>
<dbReference type="SUPFAM" id="SSF161098">
    <property type="entry name" value="MetI-like"/>
    <property type="match status" value="1"/>
</dbReference>
<organism evidence="9 10">
    <name type="scientific">Verminephrobacter eiseniae (strain EF01-2)</name>
    <dbReference type="NCBI Taxonomy" id="391735"/>
    <lineage>
        <taxon>Bacteria</taxon>
        <taxon>Pseudomonadati</taxon>
        <taxon>Pseudomonadota</taxon>
        <taxon>Betaproteobacteria</taxon>
        <taxon>Burkholderiales</taxon>
        <taxon>Comamonadaceae</taxon>
        <taxon>Verminephrobacter</taxon>
    </lineage>
</organism>
<dbReference type="PANTHER" id="PTHR43386:SF25">
    <property type="entry name" value="PEPTIDE ABC TRANSPORTER PERMEASE PROTEIN"/>
    <property type="match status" value="1"/>
</dbReference>
<dbReference type="AlphaFoldDB" id="A1WE51"/>
<dbReference type="GO" id="GO:0055085">
    <property type="term" value="P:transmembrane transport"/>
    <property type="evidence" value="ECO:0007669"/>
    <property type="project" value="InterPro"/>
</dbReference>
<keyword evidence="6 7" id="KW-0472">Membrane</keyword>
<dbReference type="InterPro" id="IPR000515">
    <property type="entry name" value="MetI-like"/>
</dbReference>
<keyword evidence="5 7" id="KW-1133">Transmembrane helix</keyword>
<dbReference type="CDD" id="cd06261">
    <property type="entry name" value="TM_PBP2"/>
    <property type="match status" value="1"/>
</dbReference>
<feature type="transmembrane region" description="Helical" evidence="7">
    <location>
        <begin position="205"/>
        <end position="230"/>
    </location>
</feature>
<evidence type="ECO:0000256" key="1">
    <source>
        <dbReference type="ARBA" id="ARBA00004651"/>
    </source>
</evidence>
<keyword evidence="10" id="KW-1185">Reference proteome</keyword>
<dbReference type="STRING" id="391735.Veis_0115"/>
<dbReference type="KEGG" id="vei:Veis_0115"/>
<evidence type="ECO:0000256" key="5">
    <source>
        <dbReference type="ARBA" id="ARBA00022989"/>
    </source>
</evidence>
<protein>
    <submittedName>
        <fullName evidence="9">Binding-protein-dependent transport systems inner membrane component</fullName>
    </submittedName>
</protein>
<dbReference type="InterPro" id="IPR035906">
    <property type="entry name" value="MetI-like_sf"/>
</dbReference>
<dbReference type="Proteomes" id="UP000000374">
    <property type="component" value="Chromosome"/>
</dbReference>
<dbReference type="EMBL" id="CP000542">
    <property type="protein sequence ID" value="ABM55908.1"/>
    <property type="molecule type" value="Genomic_DNA"/>
</dbReference>
<sequence>MRAEWCAPGRWWRGKPRARALLRLGLPCAWLLGVLFLALAADWLPLPSPTDMDFAAAGQGPGTAHLLGLDLDGRDIFARLAHGARVSLIVCSVAPLIGLVFGSALGLLAAYYGGVLRTAILALLDAMLAFPSLVFALGLTVVLGPSVHNVALALGVMSIPAFARIARANALPLIGREFVLAARTAGASDWQIMLREILPNMALSLLTYALTITSVMIVAEGSLSFLGVGVPPPTPSWGGMIADGRESLERVPHVSLIPAAAMFLTVLSLNLLGDGLRQRRSPGLA</sequence>
<feature type="transmembrane region" description="Helical" evidence="7">
    <location>
        <begin position="119"/>
        <end position="141"/>
    </location>
</feature>
<feature type="domain" description="ABC transmembrane type-1" evidence="8">
    <location>
        <begin position="84"/>
        <end position="273"/>
    </location>
</feature>
<dbReference type="RefSeq" id="WP_011807927.1">
    <property type="nucleotide sequence ID" value="NC_008786.1"/>
</dbReference>
<keyword evidence="3" id="KW-1003">Cell membrane</keyword>
<evidence type="ECO:0000256" key="4">
    <source>
        <dbReference type="ARBA" id="ARBA00022692"/>
    </source>
</evidence>
<evidence type="ECO:0000256" key="2">
    <source>
        <dbReference type="ARBA" id="ARBA00022448"/>
    </source>
</evidence>
<feature type="transmembrane region" description="Helical" evidence="7">
    <location>
        <begin position="250"/>
        <end position="272"/>
    </location>
</feature>
<keyword evidence="4 7" id="KW-0812">Transmembrane</keyword>
<feature type="transmembrane region" description="Helical" evidence="7">
    <location>
        <begin position="86"/>
        <end position="112"/>
    </location>
</feature>
<dbReference type="InterPro" id="IPR050366">
    <property type="entry name" value="BP-dependent_transpt_permease"/>
</dbReference>